<accession>A0ABS4WHT1</accession>
<comment type="caution">
    <text evidence="2">The sequence shown here is derived from an EMBL/GenBank/DDBJ whole genome shotgun (WGS) entry which is preliminary data.</text>
</comment>
<name>A0ABS4WHT1_9MICC</name>
<keyword evidence="1" id="KW-1133">Transmembrane helix</keyword>
<sequence length="58" mass="5764">MEPRKRAAVLGSILLALVLLVILAGIIIGTTGILASGAVGPDPSSAWRAVEPMAATGP</sequence>
<dbReference type="Proteomes" id="UP000766570">
    <property type="component" value="Unassembled WGS sequence"/>
</dbReference>
<evidence type="ECO:0000313" key="2">
    <source>
        <dbReference type="EMBL" id="MBP2375488.1"/>
    </source>
</evidence>
<dbReference type="EMBL" id="JAGIOE010000001">
    <property type="protein sequence ID" value="MBP2375488.1"/>
    <property type="molecule type" value="Genomic_DNA"/>
</dbReference>
<feature type="transmembrane region" description="Helical" evidence="1">
    <location>
        <begin position="7"/>
        <end position="35"/>
    </location>
</feature>
<evidence type="ECO:0000256" key="1">
    <source>
        <dbReference type="SAM" id="Phobius"/>
    </source>
</evidence>
<keyword evidence="3" id="KW-1185">Reference proteome</keyword>
<reference evidence="2 3" key="1">
    <citation type="submission" date="2021-03" db="EMBL/GenBank/DDBJ databases">
        <title>Sequencing the genomes of 1000 actinobacteria strains.</title>
        <authorList>
            <person name="Klenk H.-P."/>
        </authorList>
    </citation>
    <scope>NUCLEOTIDE SEQUENCE [LARGE SCALE GENOMIC DNA]</scope>
    <source>
        <strain evidence="2 3">DSM 15454</strain>
    </source>
</reference>
<keyword evidence="1" id="KW-0472">Membrane</keyword>
<evidence type="ECO:0000313" key="3">
    <source>
        <dbReference type="Proteomes" id="UP000766570"/>
    </source>
</evidence>
<dbReference type="RefSeq" id="WP_209909193.1">
    <property type="nucleotide sequence ID" value="NZ_BAAAMI010000026.1"/>
</dbReference>
<proteinExistence type="predicted"/>
<protein>
    <submittedName>
        <fullName evidence="2">Uncharacterized protein</fullName>
    </submittedName>
</protein>
<organism evidence="2 3">
    <name type="scientific">Paeniglutamicibacter psychrophenolicus</name>
    <dbReference type="NCBI Taxonomy" id="257454"/>
    <lineage>
        <taxon>Bacteria</taxon>
        <taxon>Bacillati</taxon>
        <taxon>Actinomycetota</taxon>
        <taxon>Actinomycetes</taxon>
        <taxon>Micrococcales</taxon>
        <taxon>Micrococcaceae</taxon>
        <taxon>Paeniglutamicibacter</taxon>
    </lineage>
</organism>
<keyword evidence="1" id="KW-0812">Transmembrane</keyword>
<gene>
    <name evidence="2" type="ORF">JOF46_003400</name>
</gene>